<dbReference type="RefSeq" id="XP_033386268.1">
    <property type="nucleotide sequence ID" value="XM_033527607.1"/>
</dbReference>
<evidence type="ECO:0000256" key="1">
    <source>
        <dbReference type="SAM" id="SignalP"/>
    </source>
</evidence>
<feature type="chain" id="PRO_5025389146" evidence="1">
    <location>
        <begin position="20"/>
        <end position="206"/>
    </location>
</feature>
<proteinExistence type="predicted"/>
<sequence length="206" mass="21743">MMIKASLLAVCTLALGATAMPFPQAGQPAICASKIEAIVPSTVSCANAQFPEECADSSRAAPAISRSFTKYGINSKGEQSALVALMLFESGNFTFNKNHFPGVPGQGTKNMQSPAFNLLYAQSVFDNHTVGYAQAQGPEAVLRLVSNDNESFGSAAWFLSSQCNQTVRDSLATGTKEGWTTFLTGCVGTTDTPERDAVWVATNAVL</sequence>
<protein>
    <submittedName>
        <fullName evidence="2">Uncharacterized protein</fullName>
    </submittedName>
</protein>
<dbReference type="EMBL" id="ML978068">
    <property type="protein sequence ID" value="KAF2017929.1"/>
    <property type="molecule type" value="Genomic_DNA"/>
</dbReference>
<evidence type="ECO:0000313" key="2">
    <source>
        <dbReference type="EMBL" id="KAF2017929.1"/>
    </source>
</evidence>
<feature type="signal peptide" evidence="1">
    <location>
        <begin position="1"/>
        <end position="19"/>
    </location>
</feature>
<dbReference type="AlphaFoldDB" id="A0A6A5XYA3"/>
<organism evidence="2 3">
    <name type="scientific">Aaosphaeria arxii CBS 175.79</name>
    <dbReference type="NCBI Taxonomy" id="1450172"/>
    <lineage>
        <taxon>Eukaryota</taxon>
        <taxon>Fungi</taxon>
        <taxon>Dikarya</taxon>
        <taxon>Ascomycota</taxon>
        <taxon>Pezizomycotina</taxon>
        <taxon>Dothideomycetes</taxon>
        <taxon>Pleosporomycetidae</taxon>
        <taxon>Pleosporales</taxon>
        <taxon>Pleosporales incertae sedis</taxon>
        <taxon>Aaosphaeria</taxon>
    </lineage>
</organism>
<keyword evidence="1" id="KW-0732">Signal</keyword>
<reference evidence="2" key="1">
    <citation type="journal article" date="2020" name="Stud. Mycol.">
        <title>101 Dothideomycetes genomes: a test case for predicting lifestyles and emergence of pathogens.</title>
        <authorList>
            <person name="Haridas S."/>
            <person name="Albert R."/>
            <person name="Binder M."/>
            <person name="Bloem J."/>
            <person name="Labutti K."/>
            <person name="Salamov A."/>
            <person name="Andreopoulos B."/>
            <person name="Baker S."/>
            <person name="Barry K."/>
            <person name="Bills G."/>
            <person name="Bluhm B."/>
            <person name="Cannon C."/>
            <person name="Castanera R."/>
            <person name="Culley D."/>
            <person name="Daum C."/>
            <person name="Ezra D."/>
            <person name="Gonzalez J."/>
            <person name="Henrissat B."/>
            <person name="Kuo A."/>
            <person name="Liang C."/>
            <person name="Lipzen A."/>
            <person name="Lutzoni F."/>
            <person name="Magnuson J."/>
            <person name="Mondo S."/>
            <person name="Nolan M."/>
            <person name="Ohm R."/>
            <person name="Pangilinan J."/>
            <person name="Park H.-J."/>
            <person name="Ramirez L."/>
            <person name="Alfaro M."/>
            <person name="Sun H."/>
            <person name="Tritt A."/>
            <person name="Yoshinaga Y."/>
            <person name="Zwiers L.-H."/>
            <person name="Turgeon B."/>
            <person name="Goodwin S."/>
            <person name="Spatafora J."/>
            <person name="Crous P."/>
            <person name="Grigoriev I."/>
        </authorList>
    </citation>
    <scope>NUCLEOTIDE SEQUENCE</scope>
    <source>
        <strain evidence="2">CBS 175.79</strain>
    </source>
</reference>
<evidence type="ECO:0000313" key="3">
    <source>
        <dbReference type="Proteomes" id="UP000799778"/>
    </source>
</evidence>
<name>A0A6A5XYA3_9PLEO</name>
<accession>A0A6A5XYA3</accession>
<dbReference type="GeneID" id="54285004"/>
<dbReference type="OrthoDB" id="2349272at2759"/>
<gene>
    <name evidence="2" type="ORF">BU24DRAFT_420975</name>
</gene>
<keyword evidence="3" id="KW-1185">Reference proteome</keyword>
<dbReference type="Proteomes" id="UP000799778">
    <property type="component" value="Unassembled WGS sequence"/>
</dbReference>